<comment type="caution">
    <text evidence="2">The sequence shown here is derived from an EMBL/GenBank/DDBJ whole genome shotgun (WGS) entry which is preliminary data.</text>
</comment>
<proteinExistence type="predicted"/>
<gene>
    <name evidence="2" type="ORF">IPO85_11255</name>
</gene>
<organism evidence="2 3">
    <name type="scientific">Candidatus Defluviibacterium haderslevense</name>
    <dbReference type="NCBI Taxonomy" id="2981993"/>
    <lineage>
        <taxon>Bacteria</taxon>
        <taxon>Pseudomonadati</taxon>
        <taxon>Bacteroidota</taxon>
        <taxon>Saprospiria</taxon>
        <taxon>Saprospirales</taxon>
        <taxon>Saprospiraceae</taxon>
        <taxon>Candidatus Defluviibacterium</taxon>
    </lineage>
</organism>
<evidence type="ECO:0000313" key="3">
    <source>
        <dbReference type="Proteomes" id="UP000808349"/>
    </source>
</evidence>
<dbReference type="InterPro" id="IPR051531">
    <property type="entry name" value="N-acetyltransferase"/>
</dbReference>
<dbReference type="GO" id="GO:0016747">
    <property type="term" value="F:acyltransferase activity, transferring groups other than amino-acyl groups"/>
    <property type="evidence" value="ECO:0007669"/>
    <property type="project" value="InterPro"/>
</dbReference>
<dbReference type="PANTHER" id="PTHR43792">
    <property type="entry name" value="GNAT FAMILY, PUTATIVE (AFU_ORTHOLOGUE AFUA_3G00765)-RELATED-RELATED"/>
    <property type="match status" value="1"/>
</dbReference>
<accession>A0A9D7S8T1</accession>
<dbReference type="Proteomes" id="UP000808349">
    <property type="component" value="Unassembled WGS sequence"/>
</dbReference>
<dbReference type="CDD" id="cd04301">
    <property type="entry name" value="NAT_SF"/>
    <property type="match status" value="1"/>
</dbReference>
<dbReference type="InterPro" id="IPR000182">
    <property type="entry name" value="GNAT_dom"/>
</dbReference>
<evidence type="ECO:0000259" key="1">
    <source>
        <dbReference type="PROSITE" id="PS51186"/>
    </source>
</evidence>
<dbReference type="AlphaFoldDB" id="A0A9D7S8T1"/>
<reference evidence="2 3" key="1">
    <citation type="submission" date="2020-10" db="EMBL/GenBank/DDBJ databases">
        <title>Connecting structure to function with the recovery of over 1000 high-quality activated sludge metagenome-assembled genomes encoding full-length rRNA genes using long-read sequencing.</title>
        <authorList>
            <person name="Singleton C.M."/>
            <person name="Petriglieri F."/>
            <person name="Kristensen J.M."/>
            <person name="Kirkegaard R.H."/>
            <person name="Michaelsen T.Y."/>
            <person name="Andersen M.H."/>
            <person name="Karst S.M."/>
            <person name="Dueholm M.S."/>
            <person name="Nielsen P.H."/>
            <person name="Albertsen M."/>
        </authorList>
    </citation>
    <scope>NUCLEOTIDE SEQUENCE [LARGE SCALE GENOMIC DNA]</scope>
    <source>
        <strain evidence="2">Ribe_18-Q3-R11-54_BAT3C.373</strain>
    </source>
</reference>
<sequence>MYSFNPFPILSTTRLILHEITIADQNEIFVLRSDPRVMEYIDRPKVQSLNDAIDWIQFIHSATTNGENIVWGICLKGASRLIGSICLWNFEHSNHSVEIGYSLVPEYHRRGIMNEAMKAVLTYGFMQMKVTRITAVVNPMNKSSNLLLEKNGFINSGFLNQQNNELKNVLYILEAQKHQL</sequence>
<dbReference type="InterPro" id="IPR016181">
    <property type="entry name" value="Acyl_CoA_acyltransferase"/>
</dbReference>
<evidence type="ECO:0000313" key="2">
    <source>
        <dbReference type="EMBL" id="MBK9718067.1"/>
    </source>
</evidence>
<name>A0A9D7S8T1_9BACT</name>
<protein>
    <submittedName>
        <fullName evidence="2">GNAT family N-acetyltransferase</fullName>
    </submittedName>
</protein>
<feature type="domain" description="N-acetyltransferase" evidence="1">
    <location>
        <begin position="15"/>
        <end position="176"/>
    </location>
</feature>
<dbReference type="PANTHER" id="PTHR43792:SF1">
    <property type="entry name" value="N-ACETYLTRANSFERASE DOMAIN-CONTAINING PROTEIN"/>
    <property type="match status" value="1"/>
</dbReference>
<dbReference type="PROSITE" id="PS51186">
    <property type="entry name" value="GNAT"/>
    <property type="match status" value="1"/>
</dbReference>
<dbReference type="Gene3D" id="3.40.630.30">
    <property type="match status" value="1"/>
</dbReference>
<dbReference type="Pfam" id="PF13302">
    <property type="entry name" value="Acetyltransf_3"/>
    <property type="match status" value="1"/>
</dbReference>
<dbReference type="SUPFAM" id="SSF55729">
    <property type="entry name" value="Acyl-CoA N-acyltransferases (Nat)"/>
    <property type="match status" value="1"/>
</dbReference>
<dbReference type="EMBL" id="JADKFW010000007">
    <property type="protein sequence ID" value="MBK9718067.1"/>
    <property type="molecule type" value="Genomic_DNA"/>
</dbReference>